<dbReference type="InterPro" id="IPR004013">
    <property type="entry name" value="PHP_dom"/>
</dbReference>
<dbReference type="CDD" id="cd07438">
    <property type="entry name" value="PHP_HisPPase_AMP"/>
    <property type="match status" value="1"/>
</dbReference>
<proteinExistence type="predicted"/>
<evidence type="ECO:0000259" key="1">
    <source>
        <dbReference type="SMART" id="SM00481"/>
    </source>
</evidence>
<dbReference type="Gene3D" id="1.10.150.650">
    <property type="match status" value="1"/>
</dbReference>
<accession>A0A9D1F5R2</accession>
<reference evidence="2" key="1">
    <citation type="submission" date="2020-10" db="EMBL/GenBank/DDBJ databases">
        <authorList>
            <person name="Gilroy R."/>
        </authorList>
    </citation>
    <scope>NUCLEOTIDE SEQUENCE</scope>
    <source>
        <strain evidence="2">CHK178-757</strain>
    </source>
</reference>
<dbReference type="Pfam" id="PF02811">
    <property type="entry name" value="PHP"/>
    <property type="match status" value="1"/>
</dbReference>
<protein>
    <submittedName>
        <fullName evidence="2">PHP domain-containing protein</fullName>
    </submittedName>
</protein>
<organism evidence="2 3">
    <name type="scientific">Candidatus Scybalocola faecigallinarum</name>
    <dbReference type="NCBI Taxonomy" id="2840941"/>
    <lineage>
        <taxon>Bacteria</taxon>
        <taxon>Bacillati</taxon>
        <taxon>Bacillota</taxon>
        <taxon>Clostridia</taxon>
        <taxon>Lachnospirales</taxon>
        <taxon>Lachnospiraceae</taxon>
        <taxon>Lachnospiraceae incertae sedis</taxon>
        <taxon>Candidatus Scybalocola (ex Gilroy et al. 2021)</taxon>
    </lineage>
</organism>
<dbReference type="SMART" id="SM00481">
    <property type="entry name" value="POLIIIAc"/>
    <property type="match status" value="1"/>
</dbReference>
<evidence type="ECO:0000313" key="3">
    <source>
        <dbReference type="Proteomes" id="UP000823927"/>
    </source>
</evidence>
<reference evidence="2" key="2">
    <citation type="journal article" date="2021" name="PeerJ">
        <title>Extensive microbial diversity within the chicken gut microbiome revealed by metagenomics and culture.</title>
        <authorList>
            <person name="Gilroy R."/>
            <person name="Ravi A."/>
            <person name="Getino M."/>
            <person name="Pursley I."/>
            <person name="Horton D.L."/>
            <person name="Alikhan N.F."/>
            <person name="Baker D."/>
            <person name="Gharbi K."/>
            <person name="Hall N."/>
            <person name="Watson M."/>
            <person name="Adriaenssens E.M."/>
            <person name="Foster-Nyarko E."/>
            <person name="Jarju S."/>
            <person name="Secka A."/>
            <person name="Antonio M."/>
            <person name="Oren A."/>
            <person name="Chaudhuri R.R."/>
            <person name="La Ragione R."/>
            <person name="Hildebrand F."/>
            <person name="Pallen M.J."/>
        </authorList>
    </citation>
    <scope>NUCLEOTIDE SEQUENCE</scope>
    <source>
        <strain evidence="2">CHK178-757</strain>
    </source>
</reference>
<dbReference type="Gene3D" id="3.20.20.140">
    <property type="entry name" value="Metal-dependent hydrolases"/>
    <property type="match status" value="1"/>
</dbReference>
<dbReference type="InterPro" id="IPR003141">
    <property type="entry name" value="Pol/His_phosphatase_N"/>
</dbReference>
<dbReference type="SUPFAM" id="SSF89550">
    <property type="entry name" value="PHP domain-like"/>
    <property type="match status" value="1"/>
</dbReference>
<dbReference type="Proteomes" id="UP000823927">
    <property type="component" value="Unassembled WGS sequence"/>
</dbReference>
<gene>
    <name evidence="2" type="ORF">IAB46_09920</name>
</gene>
<sequence>MRTIDLHTHSNASDGTLSPSRLIRQAFDAGLCAVALTDHDTADGLLEAEAAVRDILSQGENVDFQFIPGIELSVSYENYELHLVGLHLDIHSDGFSQTLKKLQDNRDKRNEKMIACMQAAGMDITMEALRADQGGGVLTRANFASYMLHKGYIKTIQEGFDKYLDRDKPFFIPREYLSPQEAIHLIHQAKGLAVLAHPLVYGMDISTLEKAVFHLAGLGLDGLEAYYSMNRGHDTVHMKTLAKKYRLVLSGGSDFHGDNKPYIKIGRGRGNLYVPAQILEQQKAYLSEKTASGL</sequence>
<comment type="caution">
    <text evidence="2">The sequence shown here is derived from an EMBL/GenBank/DDBJ whole genome shotgun (WGS) entry which is preliminary data.</text>
</comment>
<dbReference type="PANTHER" id="PTHR42924">
    <property type="entry name" value="EXONUCLEASE"/>
    <property type="match status" value="1"/>
</dbReference>
<dbReference type="InterPro" id="IPR016195">
    <property type="entry name" value="Pol/histidinol_Pase-like"/>
</dbReference>
<dbReference type="PANTHER" id="PTHR42924:SF3">
    <property type="entry name" value="POLYMERASE_HISTIDINOL PHOSPHATASE N-TERMINAL DOMAIN-CONTAINING PROTEIN"/>
    <property type="match status" value="1"/>
</dbReference>
<dbReference type="AlphaFoldDB" id="A0A9D1F5R2"/>
<name>A0A9D1F5R2_9FIRM</name>
<evidence type="ECO:0000313" key="2">
    <source>
        <dbReference type="EMBL" id="HIS47845.1"/>
    </source>
</evidence>
<dbReference type="InterPro" id="IPR052018">
    <property type="entry name" value="PHP_domain"/>
</dbReference>
<dbReference type="EMBL" id="DVIT01000036">
    <property type="protein sequence ID" value="HIS47845.1"/>
    <property type="molecule type" value="Genomic_DNA"/>
</dbReference>
<dbReference type="GO" id="GO:0035312">
    <property type="term" value="F:5'-3' DNA exonuclease activity"/>
    <property type="evidence" value="ECO:0007669"/>
    <property type="project" value="TreeGrafter"/>
</dbReference>
<feature type="domain" description="Polymerase/histidinol phosphatase N-terminal" evidence="1">
    <location>
        <begin position="4"/>
        <end position="76"/>
    </location>
</feature>
<dbReference type="GO" id="GO:0004534">
    <property type="term" value="F:5'-3' RNA exonuclease activity"/>
    <property type="evidence" value="ECO:0007669"/>
    <property type="project" value="TreeGrafter"/>
</dbReference>